<dbReference type="RefSeq" id="WP_345541820.1">
    <property type="nucleotide sequence ID" value="NZ_BAABGJ010000081.1"/>
</dbReference>
<dbReference type="EMBL" id="BAABGJ010000081">
    <property type="protein sequence ID" value="GAA4358479.1"/>
    <property type="molecule type" value="Genomic_DNA"/>
</dbReference>
<dbReference type="Proteomes" id="UP001500975">
    <property type="component" value="Unassembled WGS sequence"/>
</dbReference>
<reference evidence="2" key="1">
    <citation type="journal article" date="2019" name="Int. J. Syst. Evol. Microbiol.">
        <title>The Global Catalogue of Microorganisms (GCM) 10K type strain sequencing project: providing services to taxonomists for standard genome sequencing and annotation.</title>
        <authorList>
            <consortium name="The Broad Institute Genomics Platform"/>
            <consortium name="The Broad Institute Genome Sequencing Center for Infectious Disease"/>
            <person name="Wu L."/>
            <person name="Ma J."/>
        </authorList>
    </citation>
    <scope>NUCLEOTIDE SEQUENCE [LARGE SCALE GENOMIC DNA]</scope>
    <source>
        <strain evidence="2">JCM 17804</strain>
    </source>
</reference>
<keyword evidence="2" id="KW-1185">Reference proteome</keyword>
<organism evidence="1 2">
    <name type="scientific">Variovorax defluvii</name>
    <dbReference type="NCBI Taxonomy" id="913761"/>
    <lineage>
        <taxon>Bacteria</taxon>
        <taxon>Pseudomonadati</taxon>
        <taxon>Pseudomonadota</taxon>
        <taxon>Betaproteobacteria</taxon>
        <taxon>Burkholderiales</taxon>
        <taxon>Comamonadaceae</taxon>
        <taxon>Variovorax</taxon>
    </lineage>
</organism>
<evidence type="ECO:0000313" key="2">
    <source>
        <dbReference type="Proteomes" id="UP001500975"/>
    </source>
</evidence>
<gene>
    <name evidence="1" type="ORF">GCM10023165_53400</name>
</gene>
<dbReference type="PROSITE" id="PS51257">
    <property type="entry name" value="PROKAR_LIPOPROTEIN"/>
    <property type="match status" value="1"/>
</dbReference>
<comment type="caution">
    <text evidence="1">The sequence shown here is derived from an EMBL/GenBank/DDBJ whole genome shotgun (WGS) entry which is preliminary data.</text>
</comment>
<sequence>MTGLLGRSRRLLGPFALAVTAAWLCGCGKADEDKRPGSAEQFSLKDYLCTITPAECHRKALQSLYLAPPDAIYETTLGGKAFHIPMGYIGEIQVMSSGELRDQELFLNALGPEMQPRSTENIREFIRNGQRPALVRFNVMSVKSVGSLPWWEGTVDEAVKDHIERLTARKRYPDKYGLQHWGVDYARARFAKPCEFEGEMQQCGMERQDDLYVPIDVHGGARYMKCASWLYLKTNSVDKELAMSLEEREVYYQSDEYKKRGGWHMNINPHCNHYFYHEHLNARVRLSYHLSLLPHWQQMEERTRALLDAALSAASAAQMVKPPR</sequence>
<name>A0ABP8IGM1_9BURK</name>
<protein>
    <submittedName>
        <fullName evidence="1">Uncharacterized protein</fullName>
    </submittedName>
</protein>
<proteinExistence type="predicted"/>
<evidence type="ECO:0000313" key="1">
    <source>
        <dbReference type="EMBL" id="GAA4358479.1"/>
    </source>
</evidence>
<accession>A0ABP8IGM1</accession>